<dbReference type="EMBL" id="GBXM01085750">
    <property type="protein sequence ID" value="JAH22827.1"/>
    <property type="molecule type" value="Transcribed_RNA"/>
</dbReference>
<protein>
    <submittedName>
        <fullName evidence="1">Uncharacterized protein</fullName>
    </submittedName>
</protein>
<evidence type="ECO:0000313" key="1">
    <source>
        <dbReference type="EMBL" id="JAH22827.1"/>
    </source>
</evidence>
<accession>A0A0E9R261</accession>
<organism evidence="1">
    <name type="scientific">Anguilla anguilla</name>
    <name type="common">European freshwater eel</name>
    <name type="synonym">Muraena anguilla</name>
    <dbReference type="NCBI Taxonomy" id="7936"/>
    <lineage>
        <taxon>Eukaryota</taxon>
        <taxon>Metazoa</taxon>
        <taxon>Chordata</taxon>
        <taxon>Craniata</taxon>
        <taxon>Vertebrata</taxon>
        <taxon>Euteleostomi</taxon>
        <taxon>Actinopterygii</taxon>
        <taxon>Neopterygii</taxon>
        <taxon>Teleostei</taxon>
        <taxon>Anguilliformes</taxon>
        <taxon>Anguillidae</taxon>
        <taxon>Anguilla</taxon>
    </lineage>
</organism>
<reference evidence="1" key="1">
    <citation type="submission" date="2014-11" db="EMBL/GenBank/DDBJ databases">
        <authorList>
            <person name="Amaro Gonzalez C."/>
        </authorList>
    </citation>
    <scope>NUCLEOTIDE SEQUENCE</scope>
</reference>
<reference evidence="1" key="2">
    <citation type="journal article" date="2015" name="Fish Shellfish Immunol.">
        <title>Early steps in the European eel (Anguilla anguilla)-Vibrio vulnificus interaction in the gills: Role of the RtxA13 toxin.</title>
        <authorList>
            <person name="Callol A."/>
            <person name="Pajuelo D."/>
            <person name="Ebbesson L."/>
            <person name="Teles M."/>
            <person name="MacKenzie S."/>
            <person name="Amaro C."/>
        </authorList>
    </citation>
    <scope>NUCLEOTIDE SEQUENCE</scope>
</reference>
<name>A0A0E9R261_ANGAN</name>
<dbReference type="AlphaFoldDB" id="A0A0E9R261"/>
<sequence>MPFTNSLICKHTHVCKQAVLSTITVDLTVLISHHRLV</sequence>
<proteinExistence type="predicted"/>